<dbReference type="CDD" id="cd03386">
    <property type="entry name" value="PAP2_Aur1_like"/>
    <property type="match status" value="1"/>
</dbReference>
<keyword evidence="8" id="KW-1185">Reference proteome</keyword>
<dbReference type="OrthoDB" id="329477at2157"/>
<dbReference type="Gene3D" id="1.20.144.10">
    <property type="entry name" value="Phosphatidic acid phosphatase type 2/haloperoxidase"/>
    <property type="match status" value="1"/>
</dbReference>
<evidence type="ECO:0000256" key="3">
    <source>
        <dbReference type="ARBA" id="ARBA00022989"/>
    </source>
</evidence>
<keyword evidence="4 5" id="KW-0472">Membrane</keyword>
<sequence>MQKDAEIRGKGTGSNNKPNLMSNFLPYAFAATLVFGLMLLQLDIEHLLKLNPTLNYARFMVMIEGGAVTHLQDFATPWLTYISAFVYLIGFSGLLIGTFLVFAYKKDEKSLQEFSIAFTLIYLIAYPFYILFPVDVTSKTLPNMAPLLYTLDPSIIHFVRICDPTLDNCFPSLHAALSLMAMLLIISRAEHIGFKTIAVTITIAIQFTILYLGIHWITDMIGGIMLAFTSYYIATRYRENIVGFSERIVWKDEQEIRKKE</sequence>
<evidence type="ECO:0000256" key="1">
    <source>
        <dbReference type="ARBA" id="ARBA00004141"/>
    </source>
</evidence>
<evidence type="ECO:0000256" key="5">
    <source>
        <dbReference type="SAM" id="Phobius"/>
    </source>
</evidence>
<evidence type="ECO:0000256" key="4">
    <source>
        <dbReference type="ARBA" id="ARBA00023136"/>
    </source>
</evidence>
<feature type="transmembrane region" description="Helical" evidence="5">
    <location>
        <begin position="196"/>
        <end position="214"/>
    </location>
</feature>
<dbReference type="SUPFAM" id="SSF48317">
    <property type="entry name" value="Acid phosphatase/Vanadium-dependent haloperoxidase"/>
    <property type="match status" value="1"/>
</dbReference>
<comment type="subcellular location">
    <subcellularLocation>
        <location evidence="1">Membrane</location>
        <topology evidence="1">Multi-pass membrane protein</topology>
    </subcellularLocation>
</comment>
<dbReference type="GO" id="GO:0016020">
    <property type="term" value="C:membrane"/>
    <property type="evidence" value="ECO:0007669"/>
    <property type="project" value="UniProtKB-SubCell"/>
</dbReference>
<proteinExistence type="predicted"/>
<dbReference type="InterPro" id="IPR036938">
    <property type="entry name" value="PAP2/HPO_sf"/>
</dbReference>
<dbReference type="STRING" id="1353158.SAMN04488587_2088"/>
<evidence type="ECO:0000313" key="8">
    <source>
        <dbReference type="Proteomes" id="UP000243338"/>
    </source>
</evidence>
<feature type="transmembrane region" description="Helical" evidence="5">
    <location>
        <begin position="114"/>
        <end position="132"/>
    </location>
</feature>
<feature type="domain" description="Inositolphosphotransferase Aur1/Ipt1" evidence="6">
    <location>
        <begin position="75"/>
        <end position="233"/>
    </location>
</feature>
<dbReference type="RefSeq" id="WP_091690530.1">
    <property type="nucleotide sequence ID" value="NZ_CAAGSJ010000008.1"/>
</dbReference>
<evidence type="ECO:0000259" key="6">
    <source>
        <dbReference type="Pfam" id="PF14378"/>
    </source>
</evidence>
<dbReference type="PANTHER" id="PTHR31310:SF7">
    <property type="entry name" value="PA-PHOSPHATASE RELATED-FAMILY PROTEIN DDB_G0268928"/>
    <property type="match status" value="1"/>
</dbReference>
<evidence type="ECO:0000256" key="2">
    <source>
        <dbReference type="ARBA" id="ARBA00022692"/>
    </source>
</evidence>
<dbReference type="EMBL" id="FOHQ01000007">
    <property type="protein sequence ID" value="SET04840.1"/>
    <property type="molecule type" value="Genomic_DNA"/>
</dbReference>
<dbReference type="Proteomes" id="UP000243338">
    <property type="component" value="Unassembled WGS sequence"/>
</dbReference>
<feature type="transmembrane region" description="Helical" evidence="5">
    <location>
        <begin position="173"/>
        <end position="189"/>
    </location>
</feature>
<dbReference type="Pfam" id="PF14378">
    <property type="entry name" value="PAP2_3"/>
    <property type="match status" value="1"/>
</dbReference>
<gene>
    <name evidence="7" type="ORF">SAMN04488587_2088</name>
</gene>
<dbReference type="PANTHER" id="PTHR31310">
    <property type="match status" value="1"/>
</dbReference>
<reference evidence="8" key="1">
    <citation type="submission" date="2016-10" db="EMBL/GenBank/DDBJ databases">
        <authorList>
            <person name="Varghese N."/>
            <person name="Submissions S."/>
        </authorList>
    </citation>
    <scope>NUCLEOTIDE SEQUENCE [LARGE SCALE GENOMIC DNA]</scope>
    <source>
        <strain evidence="8">SLH 33</strain>
    </source>
</reference>
<keyword evidence="3 5" id="KW-1133">Transmembrane helix</keyword>
<dbReference type="AlphaFoldDB" id="A0A1I0BD19"/>
<protein>
    <submittedName>
        <fullName evidence="7">PAP2 superfamily protein</fullName>
    </submittedName>
</protein>
<name>A0A1I0BD19_9EURY</name>
<keyword evidence="2 5" id="KW-0812">Transmembrane</keyword>
<organism evidence="7 8">
    <name type="scientific">Methanococcoides vulcani</name>
    <dbReference type="NCBI Taxonomy" id="1353158"/>
    <lineage>
        <taxon>Archaea</taxon>
        <taxon>Methanobacteriati</taxon>
        <taxon>Methanobacteriota</taxon>
        <taxon>Stenosarchaea group</taxon>
        <taxon>Methanomicrobia</taxon>
        <taxon>Methanosarcinales</taxon>
        <taxon>Methanosarcinaceae</taxon>
        <taxon>Methanococcoides</taxon>
    </lineage>
</organism>
<dbReference type="InterPro" id="IPR026841">
    <property type="entry name" value="Aur1/Ipt1"/>
</dbReference>
<feature type="transmembrane region" description="Helical" evidence="5">
    <location>
        <begin position="24"/>
        <end position="42"/>
    </location>
</feature>
<accession>A0A1I0BD19</accession>
<dbReference type="InterPro" id="IPR052185">
    <property type="entry name" value="IPC_Synthase-Related"/>
</dbReference>
<evidence type="ECO:0000313" key="7">
    <source>
        <dbReference type="EMBL" id="SET04840.1"/>
    </source>
</evidence>
<feature type="transmembrane region" description="Helical" evidence="5">
    <location>
        <begin position="78"/>
        <end position="102"/>
    </location>
</feature>